<sequence>MNVFFYKAAINLDRDHPLPPPPNDLGFT</sequence>
<comment type="caution">
    <text evidence="1">The sequence shown here is derived from an EMBL/GenBank/DDBJ whole genome shotgun (WGS) entry which is preliminary data.</text>
</comment>
<dbReference type="KEGG" id="tng:GSTEN00035491G001"/>
<accession>Q4RF42</accession>
<dbReference type="AlphaFoldDB" id="Q4RF42"/>
<organism evidence="1">
    <name type="scientific">Tetraodon nigroviridis</name>
    <name type="common">Spotted green pufferfish</name>
    <name type="synonym">Chelonodon nigroviridis</name>
    <dbReference type="NCBI Taxonomy" id="99883"/>
    <lineage>
        <taxon>Eukaryota</taxon>
        <taxon>Metazoa</taxon>
        <taxon>Chordata</taxon>
        <taxon>Craniata</taxon>
        <taxon>Vertebrata</taxon>
        <taxon>Euteleostomi</taxon>
        <taxon>Actinopterygii</taxon>
        <taxon>Neopterygii</taxon>
        <taxon>Teleostei</taxon>
        <taxon>Neoteleostei</taxon>
        <taxon>Acanthomorphata</taxon>
        <taxon>Eupercaria</taxon>
        <taxon>Tetraodontiformes</taxon>
        <taxon>Tetradontoidea</taxon>
        <taxon>Tetraodontidae</taxon>
        <taxon>Tetraodon</taxon>
    </lineage>
</organism>
<gene>
    <name evidence="1" type="ORF">GSTENG00035491001</name>
</gene>
<protein>
    <submittedName>
        <fullName evidence="1">(spotted green pufferfish) hypothetical protein</fullName>
    </submittedName>
</protein>
<dbReference type="EMBL" id="CAAE01015120">
    <property type="protein sequence ID" value="CAG12990.1"/>
    <property type="molecule type" value="Genomic_DNA"/>
</dbReference>
<reference evidence="1" key="2">
    <citation type="submission" date="2004-02" db="EMBL/GenBank/DDBJ databases">
        <authorList>
            <consortium name="Genoscope"/>
            <consortium name="Whitehead Institute Centre for Genome Research"/>
        </authorList>
    </citation>
    <scope>NUCLEOTIDE SEQUENCE</scope>
</reference>
<evidence type="ECO:0000313" key="1">
    <source>
        <dbReference type="EMBL" id="CAG12990.1"/>
    </source>
</evidence>
<reference evidence="1" key="1">
    <citation type="journal article" date="2004" name="Nature">
        <title>Genome duplication in the teleost fish Tetraodon nigroviridis reveals the early vertebrate proto-karyotype.</title>
        <authorList>
            <person name="Jaillon O."/>
            <person name="Aury J.-M."/>
            <person name="Brunet F."/>
            <person name="Petit J.-L."/>
            <person name="Stange-Thomann N."/>
            <person name="Mauceli E."/>
            <person name="Bouneau L."/>
            <person name="Fischer C."/>
            <person name="Ozouf-Costaz C."/>
            <person name="Bernot A."/>
            <person name="Nicaud S."/>
            <person name="Jaffe D."/>
            <person name="Fisher S."/>
            <person name="Lutfalla G."/>
            <person name="Dossat C."/>
            <person name="Segurens B."/>
            <person name="Dasilva C."/>
            <person name="Salanoubat M."/>
            <person name="Levy M."/>
            <person name="Boudet N."/>
            <person name="Castellano S."/>
            <person name="Anthouard V."/>
            <person name="Jubin C."/>
            <person name="Castelli V."/>
            <person name="Katinka M."/>
            <person name="Vacherie B."/>
            <person name="Biemont C."/>
            <person name="Skalli Z."/>
            <person name="Cattolico L."/>
            <person name="Poulain J."/>
            <person name="De Berardinis V."/>
            <person name="Cruaud C."/>
            <person name="Duprat S."/>
            <person name="Brottier P."/>
            <person name="Coutanceau J.-P."/>
            <person name="Gouzy J."/>
            <person name="Parra G."/>
            <person name="Lardier G."/>
            <person name="Chapple C."/>
            <person name="McKernan K.J."/>
            <person name="McEwan P."/>
            <person name="Bosak S."/>
            <person name="Kellis M."/>
            <person name="Volff J.-N."/>
            <person name="Guigo R."/>
            <person name="Zody M.C."/>
            <person name="Mesirov J."/>
            <person name="Lindblad-Toh K."/>
            <person name="Birren B."/>
            <person name="Nusbaum C."/>
            <person name="Kahn D."/>
            <person name="Robinson-Rechavi M."/>
            <person name="Laudet V."/>
            <person name="Schachter V."/>
            <person name="Quetier F."/>
            <person name="Saurin W."/>
            <person name="Scarpelli C."/>
            <person name="Wincker P."/>
            <person name="Lander E.S."/>
            <person name="Weissenbach J."/>
            <person name="Roest Crollius H."/>
        </authorList>
    </citation>
    <scope>NUCLEOTIDE SEQUENCE [LARGE SCALE GENOMIC DNA]</scope>
</reference>
<name>Q4RF42_TETNG</name>
<proteinExistence type="predicted"/>